<name>A0A1T4LR72_9FIRM</name>
<evidence type="ECO:0000313" key="2">
    <source>
        <dbReference type="Proteomes" id="UP000189933"/>
    </source>
</evidence>
<dbReference type="AlphaFoldDB" id="A0A1T4LR72"/>
<reference evidence="2" key="1">
    <citation type="submission" date="2017-02" db="EMBL/GenBank/DDBJ databases">
        <authorList>
            <person name="Varghese N."/>
            <person name="Submissions S."/>
        </authorList>
    </citation>
    <scope>NUCLEOTIDE SEQUENCE [LARGE SCALE GENOMIC DNA]</scope>
    <source>
        <strain evidence="2">DSM 16521</strain>
    </source>
</reference>
<dbReference type="Pfam" id="PF05762">
    <property type="entry name" value="VWA_CoxE"/>
    <property type="match status" value="1"/>
</dbReference>
<accession>A0A1T4LR72</accession>
<dbReference type="PANTHER" id="PTHR39338">
    <property type="entry name" value="BLL5662 PROTEIN-RELATED"/>
    <property type="match status" value="1"/>
</dbReference>
<proteinExistence type="predicted"/>
<protein>
    <submittedName>
        <fullName evidence="1">VWA domain containing CoxE-like protein</fullName>
    </submittedName>
</protein>
<sequence length="435" mass="51234">MIVRKILQIINELREYGYPVCTDEVCDFLQALTIIPSTEWNLKDLLYITLVKDDIQAKILETILFYKSSELPVGNIVGDREFTSSEYGQPEAFKEKLFQYIVLGDMNSLKRIISKSLDYISEKNLNLSYEEFNKKIKVFLEWKITENKLLKTEDPQLIINLESAREIFENEVKKFWYNKLSIENKKDFIKENMLVNKDLGSLDTKEQMVIEQHIQKLTRYLAMKKSRRWIRAKSGLFDFKKTFSTSIRHNFLPYHLYYKKPKITKTNLYVLCDISGSVSPYALFLLQLVQGIYNVFKNVKAFVFVDQVAEISHLLAQERMSKELITELFNSQASISGFSNYALVGQQICNLLSDHHYFHSILIVIGDCRTNYQPAGIQYWRGLCSKFNKTIFLNPEPIERWNQDDSQVKDFMPLFHYFFECRNINQLEKIISFLL</sequence>
<gene>
    <name evidence="1" type="ORF">SAMN02745885_00265</name>
</gene>
<dbReference type="OrthoDB" id="9790469at2"/>
<dbReference type="RefSeq" id="WP_078664421.1">
    <property type="nucleotide sequence ID" value="NZ_FUXM01000002.1"/>
</dbReference>
<dbReference type="Proteomes" id="UP000189933">
    <property type="component" value="Unassembled WGS sequence"/>
</dbReference>
<dbReference type="EMBL" id="FUXM01000002">
    <property type="protein sequence ID" value="SJZ57230.1"/>
    <property type="molecule type" value="Genomic_DNA"/>
</dbReference>
<organism evidence="1 2">
    <name type="scientific">Carboxydocella sporoproducens DSM 16521</name>
    <dbReference type="NCBI Taxonomy" id="1121270"/>
    <lineage>
        <taxon>Bacteria</taxon>
        <taxon>Bacillati</taxon>
        <taxon>Bacillota</taxon>
        <taxon>Clostridia</taxon>
        <taxon>Eubacteriales</taxon>
        <taxon>Clostridiales Family XVI. Incertae Sedis</taxon>
        <taxon>Carboxydocella</taxon>
    </lineage>
</organism>
<dbReference type="PANTHER" id="PTHR39338:SF7">
    <property type="entry name" value="BLL6692 PROTEIN"/>
    <property type="match status" value="1"/>
</dbReference>
<evidence type="ECO:0000313" key="1">
    <source>
        <dbReference type="EMBL" id="SJZ57230.1"/>
    </source>
</evidence>
<dbReference type="InterPro" id="IPR008912">
    <property type="entry name" value="Uncharacterised_CoxE"/>
</dbReference>
<keyword evidence="2" id="KW-1185">Reference proteome</keyword>